<sequence length="600" mass="66996">MILSALTQYYERLNNDNQGKVPTFGFSEEKISYILVLSEQGELVDLVANLTDEKKPKPKLMQVPQSFKRPGKVTKPFFLWDKTAYSLGVSSSNNKDSNTVFELCLPTFEAFRDSHLSLLKHSEDKGLKALTIFLQNWQPESFASSILTQDVLDANVVFQLDGMRQYIHESAEAKMIWGSLLQSDDVKQAMCLITGKEAPISRLHPAIKGVAGGQSSGVSIVSFNKESFESFGKGQGDNAPVSEQAAFAYTTALNYLLRRENDQVINLGDTSVVFWALAESEQKAKSAEAFFVRGFNPPMPTDESEVAALGAELEKLVKGRSLAEISPDLDPNTQFFILGLAPNAARLSIRFWLQTDLGHIQQRFAEHFQDLALNPLPWKTAPSVWRLLLQLAPHREGQKPKIDDAPAHLAGELMRAILTGQRYPRAILAQLLSRFRADGDISGLRVAMVKAVLQRELRLLGKEEISMSLDESNSNPAYLLGRLFSVLENIQRNALGDKVNATITDKYYASASTVPYSIYPRLLSGSKHHLSKLRKEKPGLAVTLEKELGNIMAMLPTEFPRHFSIEHQGRFSIGYYHQKNARFSQSEQIKTDESMIEGND</sequence>
<keyword evidence="2" id="KW-1185">Reference proteome</keyword>
<evidence type="ECO:0000313" key="2">
    <source>
        <dbReference type="Proteomes" id="UP001595453"/>
    </source>
</evidence>
<dbReference type="Pfam" id="PF09709">
    <property type="entry name" value="Cas_Csd1"/>
    <property type="match status" value="1"/>
</dbReference>
<protein>
    <submittedName>
        <fullName evidence="1">Type I-C CRISPR-associated protein Cas8c/Csd1</fullName>
    </submittedName>
</protein>
<dbReference type="InterPro" id="IPR010144">
    <property type="entry name" value="CRISPR-assoc_prot_Csd1-typ"/>
</dbReference>
<dbReference type="NCBIfam" id="TIGR01863">
    <property type="entry name" value="cas_Csd1"/>
    <property type="match status" value="1"/>
</dbReference>
<dbReference type="RefSeq" id="WP_377123449.1">
    <property type="nucleotide sequence ID" value="NZ_JBHRSD010000014.1"/>
</dbReference>
<evidence type="ECO:0000313" key="1">
    <source>
        <dbReference type="EMBL" id="MFC3032695.1"/>
    </source>
</evidence>
<dbReference type="EMBL" id="JBHRSD010000014">
    <property type="protein sequence ID" value="MFC3032695.1"/>
    <property type="molecule type" value="Genomic_DNA"/>
</dbReference>
<name>A0ABV7CJ75_9GAMM</name>
<organism evidence="1 2">
    <name type="scientific">Pseudoalteromonas fenneropenaei</name>
    <dbReference type="NCBI Taxonomy" id="1737459"/>
    <lineage>
        <taxon>Bacteria</taxon>
        <taxon>Pseudomonadati</taxon>
        <taxon>Pseudomonadota</taxon>
        <taxon>Gammaproteobacteria</taxon>
        <taxon>Alteromonadales</taxon>
        <taxon>Pseudoalteromonadaceae</taxon>
        <taxon>Pseudoalteromonas</taxon>
    </lineage>
</organism>
<comment type="caution">
    <text evidence="1">The sequence shown here is derived from an EMBL/GenBank/DDBJ whole genome shotgun (WGS) entry which is preliminary data.</text>
</comment>
<reference evidence="2" key="1">
    <citation type="journal article" date="2019" name="Int. J. Syst. Evol. Microbiol.">
        <title>The Global Catalogue of Microorganisms (GCM) 10K type strain sequencing project: providing services to taxonomists for standard genome sequencing and annotation.</title>
        <authorList>
            <consortium name="The Broad Institute Genomics Platform"/>
            <consortium name="The Broad Institute Genome Sequencing Center for Infectious Disease"/>
            <person name="Wu L."/>
            <person name="Ma J."/>
        </authorList>
    </citation>
    <scope>NUCLEOTIDE SEQUENCE [LARGE SCALE GENOMIC DNA]</scope>
    <source>
        <strain evidence="2">KCTC 42730</strain>
    </source>
</reference>
<gene>
    <name evidence="1" type="primary">cas8c</name>
    <name evidence="1" type="ORF">ACFOEE_09195</name>
</gene>
<proteinExistence type="predicted"/>
<dbReference type="CDD" id="cd09757">
    <property type="entry name" value="Cas8c_I-C"/>
    <property type="match status" value="1"/>
</dbReference>
<dbReference type="Proteomes" id="UP001595453">
    <property type="component" value="Unassembled WGS sequence"/>
</dbReference>
<accession>A0ABV7CJ75</accession>